<sequence>MEYNGTLHDYISENKTLSWDRKIKILKDIAHALQTIIIDKQKAKIKHPIFLELSAAISLSSMEEQIDGITIYRNNVAFIDQEVIKNPYLKFKSKSDSVREKPVIGTPVSYADLYRKCWKDDSECRPTMQEICDQLEILQEEPFYIGEEIPDCKEEIPDCKEEEIPDCNEKYMNLSKGGLRESFKRILKYKNPSKVGLRKQFEKFGSEKKANERFYDLKELTNVKIIYGEFGMTMLKAKLGGYGTTVAFKSLKVNANSDELYRKFKFLQRASFHSNIIHLYDLAKNEEATKKPLNRLLEKAMLEQKIAYFDSFEFSDVNKVAKGVYKASWKNYGIMVTLKCFKVNDKSLKEKFIELYS</sequence>
<protein>
    <submittedName>
        <fullName evidence="1">16344_t:CDS:1</fullName>
    </submittedName>
</protein>
<name>A0A9N9FUZ7_9GLOM</name>
<organism evidence="1 2">
    <name type="scientific">Cetraspora pellucida</name>
    <dbReference type="NCBI Taxonomy" id="1433469"/>
    <lineage>
        <taxon>Eukaryota</taxon>
        <taxon>Fungi</taxon>
        <taxon>Fungi incertae sedis</taxon>
        <taxon>Mucoromycota</taxon>
        <taxon>Glomeromycotina</taxon>
        <taxon>Glomeromycetes</taxon>
        <taxon>Diversisporales</taxon>
        <taxon>Gigasporaceae</taxon>
        <taxon>Cetraspora</taxon>
    </lineage>
</organism>
<dbReference type="Proteomes" id="UP000789759">
    <property type="component" value="Unassembled WGS sequence"/>
</dbReference>
<gene>
    <name evidence="1" type="ORF">CPELLU_LOCUS5073</name>
</gene>
<feature type="non-terminal residue" evidence="1">
    <location>
        <position position="357"/>
    </location>
</feature>
<proteinExistence type="predicted"/>
<dbReference type="OrthoDB" id="2441994at2759"/>
<comment type="caution">
    <text evidence="1">The sequence shown here is derived from an EMBL/GenBank/DDBJ whole genome shotgun (WGS) entry which is preliminary data.</text>
</comment>
<dbReference type="EMBL" id="CAJVQA010002817">
    <property type="protein sequence ID" value="CAG8558170.1"/>
    <property type="molecule type" value="Genomic_DNA"/>
</dbReference>
<reference evidence="1" key="1">
    <citation type="submission" date="2021-06" db="EMBL/GenBank/DDBJ databases">
        <authorList>
            <person name="Kallberg Y."/>
            <person name="Tangrot J."/>
            <person name="Rosling A."/>
        </authorList>
    </citation>
    <scope>NUCLEOTIDE SEQUENCE</scope>
    <source>
        <strain evidence="1">FL966</strain>
    </source>
</reference>
<evidence type="ECO:0000313" key="2">
    <source>
        <dbReference type="Proteomes" id="UP000789759"/>
    </source>
</evidence>
<dbReference type="InterPro" id="IPR011009">
    <property type="entry name" value="Kinase-like_dom_sf"/>
</dbReference>
<dbReference type="SUPFAM" id="SSF56112">
    <property type="entry name" value="Protein kinase-like (PK-like)"/>
    <property type="match status" value="1"/>
</dbReference>
<keyword evidence="2" id="KW-1185">Reference proteome</keyword>
<dbReference type="AlphaFoldDB" id="A0A9N9FUZ7"/>
<evidence type="ECO:0000313" key="1">
    <source>
        <dbReference type="EMBL" id="CAG8558170.1"/>
    </source>
</evidence>
<accession>A0A9N9FUZ7</accession>